<organism evidence="2 3">
    <name type="scientific">Actinomadura chokoriensis</name>
    <dbReference type="NCBI Taxonomy" id="454156"/>
    <lineage>
        <taxon>Bacteria</taxon>
        <taxon>Bacillati</taxon>
        <taxon>Actinomycetota</taxon>
        <taxon>Actinomycetes</taxon>
        <taxon>Streptosporangiales</taxon>
        <taxon>Thermomonosporaceae</taxon>
        <taxon>Actinomadura</taxon>
    </lineage>
</organism>
<evidence type="ECO:0000259" key="1">
    <source>
        <dbReference type="PROSITE" id="PS50075"/>
    </source>
</evidence>
<gene>
    <name evidence="2" type="ORF">SM436_15430</name>
</gene>
<dbReference type="Gene3D" id="1.10.1200.10">
    <property type="entry name" value="ACP-like"/>
    <property type="match status" value="1"/>
</dbReference>
<dbReference type="Proteomes" id="UP001569904">
    <property type="component" value="Unassembled WGS sequence"/>
</dbReference>
<reference evidence="2 3" key="1">
    <citation type="submission" date="2023-11" db="EMBL/GenBank/DDBJ databases">
        <title>Actinomadura monticuli sp. nov., isolated from volcanic ash.</title>
        <authorList>
            <person name="Lee S.D."/>
            <person name="Yang H."/>
            <person name="Kim I.S."/>
        </authorList>
    </citation>
    <scope>NUCLEOTIDE SEQUENCE [LARGE SCALE GENOMIC DNA]</scope>
    <source>
        <strain evidence="2 3">DSM 45346</strain>
    </source>
</reference>
<protein>
    <submittedName>
        <fullName evidence="2">Phosphopantetheine-binding protein</fullName>
    </submittedName>
</protein>
<dbReference type="EMBL" id="JAXCEH010000008">
    <property type="protein sequence ID" value="MFA1555080.1"/>
    <property type="molecule type" value="Genomic_DNA"/>
</dbReference>
<evidence type="ECO:0000313" key="2">
    <source>
        <dbReference type="EMBL" id="MFA1555080.1"/>
    </source>
</evidence>
<dbReference type="InterPro" id="IPR036736">
    <property type="entry name" value="ACP-like_sf"/>
</dbReference>
<keyword evidence="3" id="KW-1185">Reference proteome</keyword>
<comment type="caution">
    <text evidence="2">The sequence shown here is derived from an EMBL/GenBank/DDBJ whole genome shotgun (WGS) entry which is preliminary data.</text>
</comment>
<dbReference type="PROSITE" id="PS50075">
    <property type="entry name" value="CARRIER"/>
    <property type="match status" value="1"/>
</dbReference>
<dbReference type="SUPFAM" id="SSF47336">
    <property type="entry name" value="ACP-like"/>
    <property type="match status" value="1"/>
</dbReference>
<sequence length="107" mass="11859">MASEPQRREWDETFEAILREHVRGLSADDELDVDLDLRASGLDSIQTIHFLVAFAEAYGVEFSGDVLSLELFSTRTTLTPARLWQAMAHLAAGEPPPQDRAASDTKS</sequence>
<dbReference type="InterPro" id="IPR009081">
    <property type="entry name" value="PP-bd_ACP"/>
</dbReference>
<proteinExistence type="predicted"/>
<dbReference type="RefSeq" id="WP_371941770.1">
    <property type="nucleotide sequence ID" value="NZ_JAXCEH010000008.1"/>
</dbReference>
<accession>A0ABV4QWT6</accession>
<dbReference type="Pfam" id="PF00550">
    <property type="entry name" value="PP-binding"/>
    <property type="match status" value="1"/>
</dbReference>
<feature type="domain" description="Carrier" evidence="1">
    <location>
        <begin position="9"/>
        <end position="91"/>
    </location>
</feature>
<name>A0ABV4QWT6_9ACTN</name>
<evidence type="ECO:0000313" key="3">
    <source>
        <dbReference type="Proteomes" id="UP001569904"/>
    </source>
</evidence>